<proteinExistence type="predicted"/>
<comment type="caution">
    <text evidence="1">The sequence shown here is derived from an EMBL/GenBank/DDBJ whole genome shotgun (WGS) entry which is preliminary data.</text>
</comment>
<dbReference type="AlphaFoldDB" id="A0A432GJ49"/>
<accession>A0A432GJ49</accession>
<reference evidence="1 2" key="1">
    <citation type="submission" date="2018-06" db="EMBL/GenBank/DDBJ databases">
        <title>Combined omics and stable isotope probing to characterize newly discovered Mariana Back-Arc vent microbial communities.</title>
        <authorList>
            <person name="Trembath-Reichert E."/>
            <person name="Huber J.A."/>
        </authorList>
    </citation>
    <scope>NUCLEOTIDE SEQUENCE [LARGE SCALE GENOMIC DNA]</scope>
    <source>
        <strain evidence="1">MAG 24</strain>
    </source>
</reference>
<evidence type="ECO:0000313" key="1">
    <source>
        <dbReference type="EMBL" id="RTZ83907.1"/>
    </source>
</evidence>
<name>A0A432GJ49_9DELT</name>
<evidence type="ECO:0000313" key="2">
    <source>
        <dbReference type="Proteomes" id="UP000287176"/>
    </source>
</evidence>
<organism evidence="1 2">
    <name type="scientific">SAR324 cluster bacterium</name>
    <dbReference type="NCBI Taxonomy" id="2024889"/>
    <lineage>
        <taxon>Bacteria</taxon>
        <taxon>Deltaproteobacteria</taxon>
        <taxon>SAR324 cluster</taxon>
    </lineage>
</organism>
<sequence>MRANFWPSIFPLPFIKFPKKLSKLARLKHSRFFFSQVSILKKTRFEFGRKHFLLFKEMLLSSWYVRIVNSGCYFAGAHLDDYHAVLNQNP</sequence>
<dbReference type="Proteomes" id="UP000287176">
    <property type="component" value="Unassembled WGS sequence"/>
</dbReference>
<dbReference type="EMBL" id="QNZI01000183">
    <property type="protein sequence ID" value="RTZ83907.1"/>
    <property type="molecule type" value="Genomic_DNA"/>
</dbReference>
<protein>
    <submittedName>
        <fullName evidence="1">Uncharacterized protein</fullName>
    </submittedName>
</protein>
<gene>
    <name evidence="1" type="ORF">DSY94_07215</name>
</gene>